<keyword evidence="7 10" id="KW-0012">Acyltransferase</keyword>
<feature type="transmembrane region" description="Helical" evidence="8">
    <location>
        <begin position="78"/>
        <end position="99"/>
    </location>
</feature>
<keyword evidence="6 8" id="KW-0472">Membrane</keyword>
<keyword evidence="5 8" id="KW-1133">Transmembrane helix</keyword>
<dbReference type="CDD" id="cd07571">
    <property type="entry name" value="ALP_N-acyl_transferase"/>
    <property type="match status" value="1"/>
</dbReference>
<dbReference type="InterPro" id="IPR004563">
    <property type="entry name" value="Apolipo_AcylTrfase"/>
</dbReference>
<dbReference type="AlphaFoldDB" id="A0A3B0V8P7"/>
<gene>
    <name evidence="10" type="ORF">MNBD_BACTEROID07-1251</name>
</gene>
<evidence type="ECO:0000256" key="5">
    <source>
        <dbReference type="ARBA" id="ARBA00022989"/>
    </source>
</evidence>
<dbReference type="PANTHER" id="PTHR38686:SF1">
    <property type="entry name" value="APOLIPOPROTEIN N-ACYLTRANSFERASE"/>
    <property type="match status" value="1"/>
</dbReference>
<dbReference type="Gene3D" id="3.60.110.10">
    <property type="entry name" value="Carbon-nitrogen hydrolase"/>
    <property type="match status" value="1"/>
</dbReference>
<keyword evidence="4 8" id="KW-0812">Transmembrane</keyword>
<evidence type="ECO:0000256" key="3">
    <source>
        <dbReference type="ARBA" id="ARBA00022679"/>
    </source>
</evidence>
<dbReference type="InterPro" id="IPR045378">
    <property type="entry name" value="LNT_N"/>
</dbReference>
<evidence type="ECO:0000313" key="10">
    <source>
        <dbReference type="EMBL" id="VAW28356.1"/>
    </source>
</evidence>
<dbReference type="SUPFAM" id="SSF56317">
    <property type="entry name" value="Carbon-nitrogen hydrolase"/>
    <property type="match status" value="1"/>
</dbReference>
<proteinExistence type="inferred from homology"/>
<dbReference type="Pfam" id="PF20154">
    <property type="entry name" value="LNT_N"/>
    <property type="match status" value="1"/>
</dbReference>
<evidence type="ECO:0000256" key="2">
    <source>
        <dbReference type="ARBA" id="ARBA00022475"/>
    </source>
</evidence>
<name>A0A3B0V8P7_9ZZZZ</name>
<dbReference type="PROSITE" id="PS50263">
    <property type="entry name" value="CN_HYDROLASE"/>
    <property type="match status" value="1"/>
</dbReference>
<comment type="subcellular location">
    <subcellularLocation>
        <location evidence="1">Cell membrane</location>
        <topology evidence="1">Multi-pass membrane protein</topology>
    </subcellularLocation>
</comment>
<feature type="transmembrane region" description="Helical" evidence="8">
    <location>
        <begin position="186"/>
        <end position="205"/>
    </location>
</feature>
<keyword evidence="10" id="KW-0449">Lipoprotein</keyword>
<dbReference type="GO" id="GO:0005886">
    <property type="term" value="C:plasma membrane"/>
    <property type="evidence" value="ECO:0007669"/>
    <property type="project" value="UniProtKB-SubCell"/>
</dbReference>
<dbReference type="GO" id="GO:0016410">
    <property type="term" value="F:N-acyltransferase activity"/>
    <property type="evidence" value="ECO:0007669"/>
    <property type="project" value="InterPro"/>
</dbReference>
<keyword evidence="3 10" id="KW-0808">Transferase</keyword>
<organism evidence="10">
    <name type="scientific">hydrothermal vent metagenome</name>
    <dbReference type="NCBI Taxonomy" id="652676"/>
    <lineage>
        <taxon>unclassified sequences</taxon>
        <taxon>metagenomes</taxon>
        <taxon>ecological metagenomes</taxon>
    </lineage>
</organism>
<protein>
    <submittedName>
        <fullName evidence="10">Apolipoprotein N-acyltransferase</fullName>
    </submittedName>
</protein>
<dbReference type="InterPro" id="IPR036526">
    <property type="entry name" value="C-N_Hydrolase_sf"/>
</dbReference>
<feature type="transmembrane region" description="Helical" evidence="8">
    <location>
        <begin position="28"/>
        <end position="45"/>
    </location>
</feature>
<keyword evidence="2" id="KW-1003">Cell membrane</keyword>
<feature type="transmembrane region" description="Helical" evidence="8">
    <location>
        <begin position="111"/>
        <end position="130"/>
    </location>
</feature>
<accession>A0A3B0V8P7</accession>
<dbReference type="NCBIfam" id="TIGR00546">
    <property type="entry name" value="lnt"/>
    <property type="match status" value="1"/>
</dbReference>
<feature type="transmembrane region" description="Helical" evidence="8">
    <location>
        <begin position="507"/>
        <end position="525"/>
    </location>
</feature>
<evidence type="ECO:0000256" key="6">
    <source>
        <dbReference type="ARBA" id="ARBA00023136"/>
    </source>
</evidence>
<dbReference type="HAMAP" id="MF_01148">
    <property type="entry name" value="Lnt"/>
    <property type="match status" value="1"/>
</dbReference>
<evidence type="ECO:0000259" key="9">
    <source>
        <dbReference type="PROSITE" id="PS50263"/>
    </source>
</evidence>
<feature type="domain" description="CN hydrolase" evidence="9">
    <location>
        <begin position="217"/>
        <end position="490"/>
    </location>
</feature>
<dbReference type="Pfam" id="PF00795">
    <property type="entry name" value="CN_hydrolase"/>
    <property type="match status" value="1"/>
</dbReference>
<dbReference type="GO" id="GO:0042158">
    <property type="term" value="P:lipoprotein biosynthetic process"/>
    <property type="evidence" value="ECO:0007669"/>
    <property type="project" value="InterPro"/>
</dbReference>
<evidence type="ECO:0000256" key="1">
    <source>
        <dbReference type="ARBA" id="ARBA00004651"/>
    </source>
</evidence>
<feature type="transmembrane region" description="Helical" evidence="8">
    <location>
        <begin position="150"/>
        <end position="174"/>
    </location>
</feature>
<evidence type="ECO:0000256" key="4">
    <source>
        <dbReference type="ARBA" id="ARBA00022692"/>
    </source>
</evidence>
<sequence>MKRFHLVLLSLISGLLLAAAWPEHGFTPLIFVALVPLFVVQQYLGDSGRKGMFWLSWLVFLTWNALTTWWIWNSTAGGAVVAILLNSLFMATVFQVFHISKKWLFNNRRGFGILIFYWISWEYFNMNWDLTWPWLTLGNVFASKHVWIQWYEYTGVLGGSFWVILINILVFNALQYYRSKKKIRMVVNLTLLFLLLVVPLSFSLIRYSHYQETRNPVNVVVVQPNIDPYTEEYGLPPAEILQRNLKLAAEKVNDSTDYVIFPESAIQENIWEGSLERSQSIRTLQNFIRPYPKLSVVIGAATFRWLKPNEKLTPAARLYRKGMYYYAYNTAFYLDNSPYVQVHHKSKLVPGVEKMPSWFFLRPLEKYAINLGGIVGTLKEDNHTTVFTNDKTGVKVAPLICYESVYGDFVNKTIRAGANLIVVITNDGWWGNTPGYRQHFLFSVLRAIETRRDVAQSATTGISGFINQRGDILQKTAYWKPAVISRQLNLNSRLAFYVEHGDMIARISSYISTLILLASVVQGILKKQKSLF</sequence>
<evidence type="ECO:0000256" key="8">
    <source>
        <dbReference type="SAM" id="Phobius"/>
    </source>
</evidence>
<evidence type="ECO:0000256" key="7">
    <source>
        <dbReference type="ARBA" id="ARBA00023315"/>
    </source>
</evidence>
<dbReference type="EMBL" id="UOET01000226">
    <property type="protein sequence ID" value="VAW28356.1"/>
    <property type="molecule type" value="Genomic_DNA"/>
</dbReference>
<dbReference type="PANTHER" id="PTHR38686">
    <property type="entry name" value="APOLIPOPROTEIN N-ACYLTRANSFERASE"/>
    <property type="match status" value="1"/>
</dbReference>
<feature type="transmembrane region" description="Helical" evidence="8">
    <location>
        <begin position="52"/>
        <end position="72"/>
    </location>
</feature>
<reference evidence="10" key="1">
    <citation type="submission" date="2018-06" db="EMBL/GenBank/DDBJ databases">
        <authorList>
            <person name="Zhirakovskaya E."/>
        </authorList>
    </citation>
    <scope>NUCLEOTIDE SEQUENCE</scope>
</reference>
<dbReference type="InterPro" id="IPR003010">
    <property type="entry name" value="C-N_Hydrolase"/>
</dbReference>